<evidence type="ECO:0000256" key="2">
    <source>
        <dbReference type="SAM" id="SignalP"/>
    </source>
</evidence>
<feature type="compositionally biased region" description="Pro residues" evidence="1">
    <location>
        <begin position="292"/>
        <end position="306"/>
    </location>
</feature>
<dbReference type="SUPFAM" id="SSF55486">
    <property type="entry name" value="Metalloproteases ('zincins'), catalytic domain"/>
    <property type="match status" value="1"/>
</dbReference>
<sequence length="370" mass="41073">MALNVVSLAAATVVPLVVTAQLSEMDVAFHNGLGILNTGFRGGLNAIQSTPYELYKWPWGTIPRRCHDGAVQDHLCSPYDMEVYDVWFADCHAPWKLCRCKNAPMAAEDAAGRMAQVPVAARQWIRFWSFYNGTLSAGNGGNDITVFGDASNTMSIFLHEVAHSLDSWAMGPEYEGSAFSDRDFWKAVVASDTCVPDDYAKTSYNENYAQVYVTVAYNTQVHSIYTHAVECMASQLAWGQALLGHLVDYQPSAACTRRWSEEDSPRVCMGPKARWLGMCRGVPDPEIEIEEPQPPIATPTPTPTPQPYRDGGVRYAKGMPVGAPVDEIARTEDIRVRRNRADDPAKQRALEEKDAKRWRETLERAGVAKH</sequence>
<feature type="compositionally biased region" description="Basic and acidic residues" evidence="1">
    <location>
        <begin position="336"/>
        <end position="363"/>
    </location>
</feature>
<dbReference type="EMBL" id="JAPDFR010000001">
    <property type="protein sequence ID" value="KAK0391524.1"/>
    <property type="molecule type" value="Genomic_DNA"/>
</dbReference>
<feature type="chain" id="PRO_5041232229" description="Conidiation-specific protein 13" evidence="2">
    <location>
        <begin position="20"/>
        <end position="370"/>
    </location>
</feature>
<name>A0AA39GS39_SARSR</name>
<proteinExistence type="predicted"/>
<evidence type="ECO:0000256" key="1">
    <source>
        <dbReference type="SAM" id="MobiDB-lite"/>
    </source>
</evidence>
<evidence type="ECO:0000313" key="4">
    <source>
        <dbReference type="Proteomes" id="UP001175261"/>
    </source>
</evidence>
<feature type="signal peptide" evidence="2">
    <location>
        <begin position="1"/>
        <end position="19"/>
    </location>
</feature>
<gene>
    <name evidence="3" type="ORF">NLU13_1024</name>
</gene>
<organism evidence="3 4">
    <name type="scientific">Sarocladium strictum</name>
    <name type="common">Black bundle disease fungus</name>
    <name type="synonym">Acremonium strictum</name>
    <dbReference type="NCBI Taxonomy" id="5046"/>
    <lineage>
        <taxon>Eukaryota</taxon>
        <taxon>Fungi</taxon>
        <taxon>Dikarya</taxon>
        <taxon>Ascomycota</taxon>
        <taxon>Pezizomycotina</taxon>
        <taxon>Sordariomycetes</taxon>
        <taxon>Hypocreomycetidae</taxon>
        <taxon>Hypocreales</taxon>
        <taxon>Sarocladiaceae</taxon>
        <taxon>Sarocladium</taxon>
    </lineage>
</organism>
<feature type="region of interest" description="Disordered" evidence="1">
    <location>
        <begin position="336"/>
        <end position="370"/>
    </location>
</feature>
<dbReference type="Proteomes" id="UP001175261">
    <property type="component" value="Unassembled WGS sequence"/>
</dbReference>
<evidence type="ECO:0000313" key="3">
    <source>
        <dbReference type="EMBL" id="KAK0391524.1"/>
    </source>
</evidence>
<keyword evidence="2" id="KW-0732">Signal</keyword>
<dbReference type="AlphaFoldDB" id="A0AA39GS39"/>
<protein>
    <recommendedName>
        <fullName evidence="5">Conidiation-specific protein 13</fullName>
    </recommendedName>
</protein>
<reference evidence="3" key="1">
    <citation type="submission" date="2022-10" db="EMBL/GenBank/DDBJ databases">
        <title>Determination and structural analysis of whole genome sequence of Sarocladium strictum F4-1.</title>
        <authorList>
            <person name="Hu L."/>
            <person name="Jiang Y."/>
        </authorList>
    </citation>
    <scope>NUCLEOTIDE SEQUENCE</scope>
    <source>
        <strain evidence="3">F4-1</strain>
    </source>
</reference>
<keyword evidence="4" id="KW-1185">Reference proteome</keyword>
<accession>A0AA39GS39</accession>
<feature type="region of interest" description="Disordered" evidence="1">
    <location>
        <begin position="287"/>
        <end position="320"/>
    </location>
</feature>
<comment type="caution">
    <text evidence="3">The sequence shown here is derived from an EMBL/GenBank/DDBJ whole genome shotgun (WGS) entry which is preliminary data.</text>
</comment>
<evidence type="ECO:0008006" key="5">
    <source>
        <dbReference type="Google" id="ProtNLM"/>
    </source>
</evidence>